<accession>A0A8T5V1Q5</accession>
<dbReference type="RefSeq" id="WP_223792517.1">
    <property type="nucleotide sequence ID" value="NZ_JAIOUQ010000016.1"/>
</dbReference>
<reference evidence="2" key="1">
    <citation type="journal article" date="2022" name="Microbiol. Resour. Announc.">
        <title>Draft Genome Sequence of a Methanogenic Archaeon from West Spitsbergen Permafrost.</title>
        <authorList>
            <person name="Trubitsyn V."/>
            <person name="Rivkina E."/>
            <person name="Shcherbakova V."/>
        </authorList>
    </citation>
    <scope>NUCLEOTIDE SEQUENCE [LARGE SCALE GENOMIC DNA]</scope>
    <source>
        <strain evidence="2">VT</strain>
    </source>
</reference>
<sequence>METKAEDQEIEIARYGYIECSSMEELIQQMNLKDLEGYSPVWPSHKPLLFDKDSYFMIVEYHEPIDPEEKKDIKAQLSQLIMDAEFQVATVNAKLEDKKTDLNANTDWKKASETQVNPIKTVGDKAGYVAKQTKELQAKVDSYKSYLSHLKRLEKLGILPESDAPWIKPKTEDKVIYPMNALDMSGNYYCGDDMKKKCELCRKCEEIGE</sequence>
<proteinExistence type="predicted"/>
<keyword evidence="2" id="KW-1185">Reference proteome</keyword>
<dbReference type="Proteomes" id="UP000825933">
    <property type="component" value="Unassembled WGS sequence"/>
</dbReference>
<organism evidence="1 2">
    <name type="scientific">Methanobacterium spitsbergense</name>
    <dbReference type="NCBI Taxonomy" id="2874285"/>
    <lineage>
        <taxon>Archaea</taxon>
        <taxon>Methanobacteriati</taxon>
        <taxon>Methanobacteriota</taxon>
        <taxon>Methanomada group</taxon>
        <taxon>Methanobacteria</taxon>
        <taxon>Methanobacteriales</taxon>
        <taxon>Methanobacteriaceae</taxon>
        <taxon>Methanobacterium</taxon>
    </lineage>
</organism>
<dbReference type="AlphaFoldDB" id="A0A8T5V1Q5"/>
<dbReference type="EMBL" id="JAIOUQ010000016">
    <property type="protein sequence ID" value="MBZ2166983.1"/>
    <property type="molecule type" value="Genomic_DNA"/>
</dbReference>
<comment type="caution">
    <text evidence="1">The sequence shown here is derived from an EMBL/GenBank/DDBJ whole genome shotgun (WGS) entry which is preliminary data.</text>
</comment>
<name>A0A8T5V1Q5_9EURY</name>
<protein>
    <submittedName>
        <fullName evidence="1">Uncharacterized protein</fullName>
    </submittedName>
</protein>
<evidence type="ECO:0000313" key="1">
    <source>
        <dbReference type="EMBL" id="MBZ2166983.1"/>
    </source>
</evidence>
<evidence type="ECO:0000313" key="2">
    <source>
        <dbReference type="Proteomes" id="UP000825933"/>
    </source>
</evidence>
<gene>
    <name evidence="1" type="ORF">K8N75_13140</name>
</gene>